<sequence length="87" mass="10318">MEQKSEEEVLRESNEVAQIEKGYRLVDSFKEKKGNKIIEVEGKQSTKKQQNFIRCLFRRIFIELPQGTKLQRNASNSYIIMFIVHQI</sequence>
<dbReference type="EMBL" id="UZAJ01000185">
    <property type="protein sequence ID" value="VDO26112.1"/>
    <property type="molecule type" value="Genomic_DNA"/>
</dbReference>
<proteinExistence type="predicted"/>
<evidence type="ECO:0000313" key="1">
    <source>
        <dbReference type="EMBL" id="VDO26112.1"/>
    </source>
</evidence>
<reference evidence="1 2" key="2">
    <citation type="submission" date="2018-11" db="EMBL/GenBank/DDBJ databases">
        <authorList>
            <consortium name="Pathogen Informatics"/>
        </authorList>
    </citation>
    <scope>NUCLEOTIDE SEQUENCE [LARGE SCALE GENOMIC DNA]</scope>
</reference>
<reference evidence="3" key="1">
    <citation type="submission" date="2016-06" db="UniProtKB">
        <authorList>
            <consortium name="WormBaseParasite"/>
        </authorList>
    </citation>
    <scope>IDENTIFICATION</scope>
</reference>
<keyword evidence="2" id="KW-1185">Reference proteome</keyword>
<name>A0A183GZ71_9BILA</name>
<gene>
    <name evidence="1" type="ORF">OFLC_LOCUS531</name>
</gene>
<evidence type="ECO:0000313" key="3">
    <source>
        <dbReference type="WBParaSite" id="OFLC_0000053001-mRNA-1"/>
    </source>
</evidence>
<dbReference type="WBParaSite" id="OFLC_0000053001-mRNA-1">
    <property type="protein sequence ID" value="OFLC_0000053001-mRNA-1"/>
    <property type="gene ID" value="OFLC_0000053001"/>
</dbReference>
<organism evidence="3">
    <name type="scientific">Onchocerca flexuosa</name>
    <dbReference type="NCBI Taxonomy" id="387005"/>
    <lineage>
        <taxon>Eukaryota</taxon>
        <taxon>Metazoa</taxon>
        <taxon>Ecdysozoa</taxon>
        <taxon>Nematoda</taxon>
        <taxon>Chromadorea</taxon>
        <taxon>Rhabditida</taxon>
        <taxon>Spirurina</taxon>
        <taxon>Spiruromorpha</taxon>
        <taxon>Filarioidea</taxon>
        <taxon>Onchocercidae</taxon>
        <taxon>Onchocerca</taxon>
    </lineage>
</organism>
<dbReference type="AlphaFoldDB" id="A0A183GZ71"/>
<accession>A0A183GZ71</accession>
<protein>
    <submittedName>
        <fullName evidence="1 3">Uncharacterized protein</fullName>
    </submittedName>
</protein>
<evidence type="ECO:0000313" key="2">
    <source>
        <dbReference type="Proteomes" id="UP000267606"/>
    </source>
</evidence>
<dbReference type="Proteomes" id="UP000267606">
    <property type="component" value="Unassembled WGS sequence"/>
</dbReference>